<evidence type="ECO:0000256" key="1">
    <source>
        <dbReference type="SAM" id="MobiDB-lite"/>
    </source>
</evidence>
<evidence type="ECO:0000313" key="2">
    <source>
        <dbReference type="EMBL" id="EJT69631.1"/>
    </source>
</evidence>
<dbReference type="HOGENOM" id="CLU_1256092_0_0_1"/>
<reference evidence="3" key="4">
    <citation type="journal article" date="2015" name="G3 (Bethesda)">
        <title>Genome sequences of three phytopathogenic species of the Magnaporthaceae family of fungi.</title>
        <authorList>
            <person name="Okagaki L.H."/>
            <person name="Nunes C.C."/>
            <person name="Sailsbery J."/>
            <person name="Clay B."/>
            <person name="Brown D."/>
            <person name="John T."/>
            <person name="Oh Y."/>
            <person name="Young N."/>
            <person name="Fitzgerald M."/>
            <person name="Haas B.J."/>
            <person name="Zeng Q."/>
            <person name="Young S."/>
            <person name="Adiconis X."/>
            <person name="Fan L."/>
            <person name="Levin J.Z."/>
            <person name="Mitchell T.K."/>
            <person name="Okubara P.A."/>
            <person name="Farman M.L."/>
            <person name="Kohn L.M."/>
            <person name="Birren B."/>
            <person name="Ma L.-J."/>
            <person name="Dean R.A."/>
        </authorList>
    </citation>
    <scope>NUCLEOTIDE SEQUENCE</scope>
    <source>
        <strain evidence="3">R3-111a-1</strain>
    </source>
</reference>
<name>J3PG91_GAET3</name>
<feature type="region of interest" description="Disordered" evidence="1">
    <location>
        <begin position="181"/>
        <end position="220"/>
    </location>
</feature>
<dbReference type="RefSeq" id="XP_009228679.1">
    <property type="nucleotide sequence ID" value="XM_009230415.1"/>
</dbReference>
<reference evidence="3" key="5">
    <citation type="submission" date="2018-04" db="UniProtKB">
        <authorList>
            <consortium name="EnsemblFungi"/>
        </authorList>
    </citation>
    <scope>IDENTIFICATION</scope>
    <source>
        <strain evidence="3">R3-111a-1</strain>
    </source>
</reference>
<dbReference type="VEuPathDB" id="FungiDB:GGTG_12515"/>
<dbReference type="EnsemblFungi" id="EJT69631">
    <property type="protein sequence ID" value="EJT69631"/>
    <property type="gene ID" value="GGTG_12515"/>
</dbReference>
<reference evidence="2" key="2">
    <citation type="submission" date="2010-07" db="EMBL/GenBank/DDBJ databases">
        <authorList>
            <consortium name="The Broad Institute Genome Sequencing Platform"/>
            <consortium name="Broad Institute Genome Sequencing Center for Infectious Disease"/>
            <person name="Ma L.-J."/>
            <person name="Dead R."/>
            <person name="Young S."/>
            <person name="Zeng Q."/>
            <person name="Koehrsen M."/>
            <person name="Alvarado L."/>
            <person name="Berlin A."/>
            <person name="Chapman S.B."/>
            <person name="Chen Z."/>
            <person name="Freedman E."/>
            <person name="Gellesch M."/>
            <person name="Goldberg J."/>
            <person name="Griggs A."/>
            <person name="Gujja S."/>
            <person name="Heilman E.R."/>
            <person name="Heiman D."/>
            <person name="Hepburn T."/>
            <person name="Howarth C."/>
            <person name="Jen D."/>
            <person name="Larson L."/>
            <person name="Mehta T."/>
            <person name="Neiman D."/>
            <person name="Pearson M."/>
            <person name="Roberts A."/>
            <person name="Saif S."/>
            <person name="Shea T."/>
            <person name="Shenoy N."/>
            <person name="Sisk P."/>
            <person name="Stolte C."/>
            <person name="Sykes S."/>
            <person name="Walk T."/>
            <person name="White J."/>
            <person name="Yandava C."/>
            <person name="Haas B."/>
            <person name="Nusbaum C."/>
            <person name="Birren B."/>
        </authorList>
    </citation>
    <scope>NUCLEOTIDE SEQUENCE</scope>
    <source>
        <strain evidence="2">R3-111a-1</strain>
    </source>
</reference>
<dbReference type="Proteomes" id="UP000006039">
    <property type="component" value="Unassembled WGS sequence"/>
</dbReference>
<proteinExistence type="predicted"/>
<evidence type="ECO:0000313" key="4">
    <source>
        <dbReference type="Proteomes" id="UP000006039"/>
    </source>
</evidence>
<accession>J3PG91</accession>
<evidence type="ECO:0000313" key="3">
    <source>
        <dbReference type="EnsemblFungi" id="EJT69631"/>
    </source>
</evidence>
<reference evidence="2" key="3">
    <citation type="submission" date="2010-09" db="EMBL/GenBank/DDBJ databases">
        <title>Annotation of Gaeumannomyces graminis var. tritici R3-111a-1.</title>
        <authorList>
            <consortium name="The Broad Institute Genome Sequencing Platform"/>
            <person name="Ma L.-J."/>
            <person name="Dead R."/>
            <person name="Young S.K."/>
            <person name="Zeng Q."/>
            <person name="Gargeya S."/>
            <person name="Fitzgerald M."/>
            <person name="Haas B."/>
            <person name="Abouelleil A."/>
            <person name="Alvarado L."/>
            <person name="Arachchi H.M."/>
            <person name="Berlin A."/>
            <person name="Brown A."/>
            <person name="Chapman S.B."/>
            <person name="Chen Z."/>
            <person name="Dunbar C."/>
            <person name="Freedman E."/>
            <person name="Gearin G."/>
            <person name="Gellesch M."/>
            <person name="Goldberg J."/>
            <person name="Griggs A."/>
            <person name="Gujja S."/>
            <person name="Heiman D."/>
            <person name="Howarth C."/>
            <person name="Larson L."/>
            <person name="Lui A."/>
            <person name="MacDonald P.J.P."/>
            <person name="Mehta T."/>
            <person name="Montmayeur A."/>
            <person name="Murphy C."/>
            <person name="Neiman D."/>
            <person name="Pearson M."/>
            <person name="Priest M."/>
            <person name="Roberts A."/>
            <person name="Saif S."/>
            <person name="Shea T."/>
            <person name="Shenoy N."/>
            <person name="Sisk P."/>
            <person name="Stolte C."/>
            <person name="Sykes S."/>
            <person name="Yandava C."/>
            <person name="Wortman J."/>
            <person name="Nusbaum C."/>
            <person name="Birren B."/>
        </authorList>
    </citation>
    <scope>NUCLEOTIDE SEQUENCE</scope>
    <source>
        <strain evidence="2">R3-111a-1</strain>
    </source>
</reference>
<dbReference type="GeneID" id="20352973"/>
<dbReference type="EMBL" id="GL385403">
    <property type="protein sequence ID" value="EJT69631.1"/>
    <property type="molecule type" value="Genomic_DNA"/>
</dbReference>
<dbReference type="AlphaFoldDB" id="J3PG91"/>
<feature type="compositionally biased region" description="Acidic residues" evidence="1">
    <location>
        <begin position="142"/>
        <end position="156"/>
    </location>
</feature>
<dbReference type="eggNOG" id="ENOG502RND8">
    <property type="taxonomic scope" value="Eukaryota"/>
</dbReference>
<protein>
    <submittedName>
        <fullName evidence="2 3">Uncharacterized protein</fullName>
    </submittedName>
</protein>
<dbReference type="OrthoDB" id="10605868at2759"/>
<feature type="compositionally biased region" description="Polar residues" evidence="1">
    <location>
        <begin position="207"/>
        <end position="220"/>
    </location>
</feature>
<reference evidence="4" key="1">
    <citation type="submission" date="2010-07" db="EMBL/GenBank/DDBJ databases">
        <title>The genome sequence of Gaeumannomyces graminis var. tritici strain R3-111a-1.</title>
        <authorList>
            <consortium name="The Broad Institute Genome Sequencing Platform"/>
            <person name="Ma L.-J."/>
            <person name="Dead R."/>
            <person name="Young S."/>
            <person name="Zeng Q."/>
            <person name="Koehrsen M."/>
            <person name="Alvarado L."/>
            <person name="Berlin A."/>
            <person name="Chapman S.B."/>
            <person name="Chen Z."/>
            <person name="Freedman E."/>
            <person name="Gellesch M."/>
            <person name="Goldberg J."/>
            <person name="Griggs A."/>
            <person name="Gujja S."/>
            <person name="Heilman E.R."/>
            <person name="Heiman D."/>
            <person name="Hepburn T."/>
            <person name="Howarth C."/>
            <person name="Jen D."/>
            <person name="Larson L."/>
            <person name="Mehta T."/>
            <person name="Neiman D."/>
            <person name="Pearson M."/>
            <person name="Roberts A."/>
            <person name="Saif S."/>
            <person name="Shea T."/>
            <person name="Shenoy N."/>
            <person name="Sisk P."/>
            <person name="Stolte C."/>
            <person name="Sykes S."/>
            <person name="Walk T."/>
            <person name="White J."/>
            <person name="Yandava C."/>
            <person name="Haas B."/>
            <person name="Nusbaum C."/>
            <person name="Birren B."/>
        </authorList>
    </citation>
    <scope>NUCLEOTIDE SEQUENCE [LARGE SCALE GENOMIC DNA]</scope>
    <source>
        <strain evidence="4">R3-111a-1</strain>
    </source>
</reference>
<gene>
    <name evidence="3" type="primary">20352973</name>
    <name evidence="2" type="ORF">GGTG_12515</name>
</gene>
<keyword evidence="4" id="KW-1185">Reference proteome</keyword>
<organism evidence="2">
    <name type="scientific">Gaeumannomyces tritici (strain R3-111a-1)</name>
    <name type="common">Wheat and barley take-all root rot fungus</name>
    <name type="synonym">Gaeumannomyces graminis var. tritici</name>
    <dbReference type="NCBI Taxonomy" id="644352"/>
    <lineage>
        <taxon>Eukaryota</taxon>
        <taxon>Fungi</taxon>
        <taxon>Dikarya</taxon>
        <taxon>Ascomycota</taxon>
        <taxon>Pezizomycotina</taxon>
        <taxon>Sordariomycetes</taxon>
        <taxon>Sordariomycetidae</taxon>
        <taxon>Magnaporthales</taxon>
        <taxon>Magnaporthaceae</taxon>
        <taxon>Gaeumannomyces</taxon>
    </lineage>
</organism>
<sequence>MYNLFLWENLHSASVTTHPAARYGLFYEANEGGRSESGAAVLVPSAIDDCLFPWTLDHYEYFLPSPQHCSGKFGRPTWSPKARNLVISTPPLRLRRSVCNEENSRPRPVAFWLILSTRDGVDIPTAAPWVEAKGPASRGDSDSEPESDGDSDEEMGWNDHLTRVDYTDQWGQRWVCMVRPNGTNVSVTPVADFSEEVAEGEGKSESDNPSSSEVWSSNAE</sequence>
<feature type="region of interest" description="Disordered" evidence="1">
    <location>
        <begin position="126"/>
        <end position="158"/>
    </location>
</feature>